<proteinExistence type="inferred from homology"/>
<dbReference type="Gene3D" id="2.30.310.10">
    <property type="entry name" value="ibrinogen binding protein from staphylococcus aureus domain"/>
    <property type="match status" value="1"/>
</dbReference>
<dbReference type="InterPro" id="IPR008532">
    <property type="entry name" value="NFACT_RNA-bd"/>
</dbReference>
<dbReference type="PATRIC" id="fig|1603606.3.peg.2175"/>
<accession>A0A0M4D9T8</accession>
<protein>
    <recommendedName>
        <fullName evidence="5">Rqc2 homolog RqcH</fullName>
        <shortName evidence="5">RqcH</shortName>
    </recommendedName>
</protein>
<feature type="domain" description="NFACT RNA-binding" evidence="6">
    <location>
        <begin position="440"/>
        <end position="529"/>
    </location>
</feature>
<dbReference type="GO" id="GO:0043023">
    <property type="term" value="F:ribosomal large subunit binding"/>
    <property type="evidence" value="ECO:0007669"/>
    <property type="project" value="UniProtKB-UniRule"/>
</dbReference>
<dbReference type="AlphaFoldDB" id="A0A0M4D9T8"/>
<evidence type="ECO:0000256" key="4">
    <source>
        <dbReference type="ARBA" id="ARBA00022917"/>
    </source>
</evidence>
<dbReference type="Pfam" id="PF05833">
    <property type="entry name" value="NFACT_N"/>
    <property type="match status" value="1"/>
</dbReference>
<keyword evidence="3 5" id="KW-0694">RNA-binding</keyword>
<evidence type="ECO:0000256" key="5">
    <source>
        <dbReference type="HAMAP-Rule" id="MF_00844"/>
    </source>
</evidence>
<dbReference type="KEGG" id="des:DSOUD_2013"/>
<dbReference type="PANTHER" id="PTHR15239">
    <property type="entry name" value="NUCLEAR EXPORT MEDIATOR FACTOR NEMF"/>
    <property type="match status" value="1"/>
</dbReference>
<dbReference type="RefSeq" id="WP_157671828.1">
    <property type="nucleotide sequence ID" value="NZ_CP010802.1"/>
</dbReference>
<dbReference type="OrthoDB" id="9766163at2"/>
<dbReference type="STRING" id="1603606.DSOUD_2013"/>
<keyword evidence="2 5" id="KW-0699">rRNA-binding</keyword>
<dbReference type="EMBL" id="CP010802">
    <property type="protein sequence ID" value="ALC16780.1"/>
    <property type="molecule type" value="Genomic_DNA"/>
</dbReference>
<sequence>MSMDPFTIEAVVRQLRKLLPGAAVGKIHQPGPHDLILRLWTGRGNLRLLISAAPRASRIHLTTEVYPNPQAPPRFCQLLRSRLGRLLEIERVPGERIVRLVFADSENRFWTLVAELLGPRANLILLDPSGRIVDALLRVEGEGRTILPGKPYLPPEPLLRSDLQEGVPPIPADVPLRAWLLQTVTPMTELLAADIEAAVDAGEEAQEALEKLRRRYLNFDFSPCVGLWQEKSILSALTPEHLSLESLQTFADVSRAADAFYAEAGGEELFGGGKEALERIVRKGLQRLEKRLANIEAEESKARGFVRQRELGDLLLANIHRLRRGLAEVVLDDWYADPPVPVTVPLDPALSPQENAECYFRRHRKGKRGLEHIERRRGETLAESQWLEGVLLGLDEAEEEGEIEAIREELVAARLLQKRPGPPVRNRPALAETAVRQAITPGGYTLFWGRNNRSNDHVSRTLTRPDDLWFHAANMPGCHLVLRRKGEGGDVPEADVLFAAAIAAAHSRGKDAGKVEVMVAEGKWVRKPKGARPGLVTVEHYRTVVVRPQTISS</sequence>
<dbReference type="GO" id="GO:1990112">
    <property type="term" value="C:RQC complex"/>
    <property type="evidence" value="ECO:0007669"/>
    <property type="project" value="TreeGrafter"/>
</dbReference>
<comment type="subunit">
    <text evidence="5">Associates with stalled 50S ribosomal subunits. Binds to RqcP.</text>
</comment>
<evidence type="ECO:0000256" key="2">
    <source>
        <dbReference type="ARBA" id="ARBA00022730"/>
    </source>
</evidence>
<evidence type="ECO:0000256" key="1">
    <source>
        <dbReference type="ARBA" id="ARBA00022555"/>
    </source>
</evidence>
<dbReference type="GO" id="GO:0072344">
    <property type="term" value="P:rescue of stalled ribosome"/>
    <property type="evidence" value="ECO:0007669"/>
    <property type="project" value="UniProtKB-UniRule"/>
</dbReference>
<dbReference type="InterPro" id="IPR051608">
    <property type="entry name" value="RQC_Subunit_NEMF"/>
</dbReference>
<name>A0A0M4D9T8_9BACT</name>
<gene>
    <name evidence="5" type="primary">rqcH</name>
    <name evidence="7" type="ORF">DSOUD_2013</name>
</gene>
<comment type="function">
    <text evidence="5">Key component of the ribosome quality control system (RQC), a ribosome-associated complex that mediates the extraction of incompletely synthesized nascent chains from stalled ribosomes and their subsequent degradation. RqcH recruits Ala-charged tRNA, and with RqcP directs the elongation of stalled nascent chains on 50S ribosomal subunits, leading to non-templated C-terminal alanine extensions (Ala tail). The Ala tail promotes nascent chain degradation. May add between 1 and at least 8 Ala residues. Binds to stalled 50S ribosomal subunits.</text>
</comment>
<evidence type="ECO:0000313" key="7">
    <source>
        <dbReference type="EMBL" id="ALC16780.1"/>
    </source>
</evidence>
<organism evidence="7 8">
    <name type="scientific">Desulfuromonas soudanensis</name>
    <dbReference type="NCBI Taxonomy" id="1603606"/>
    <lineage>
        <taxon>Bacteria</taxon>
        <taxon>Pseudomonadati</taxon>
        <taxon>Thermodesulfobacteriota</taxon>
        <taxon>Desulfuromonadia</taxon>
        <taxon>Desulfuromonadales</taxon>
        <taxon>Desulfuromonadaceae</taxon>
        <taxon>Desulfuromonas</taxon>
    </lineage>
</organism>
<comment type="similarity">
    <text evidence="5">Belongs to the NEMF family.</text>
</comment>
<keyword evidence="8" id="KW-1185">Reference proteome</keyword>
<reference evidence="7 8" key="1">
    <citation type="submission" date="2015-07" db="EMBL/GenBank/DDBJ databases">
        <title>Isolation and Genomic Characterization of a Novel Halophilic Metal-Reducing Deltaproteobacterium from the Deep Subsurface.</title>
        <authorList>
            <person name="Badalamenti J.P."/>
            <person name="Summers Z.M."/>
            <person name="Gralnick J.A."/>
            <person name="Bond D.R."/>
        </authorList>
    </citation>
    <scope>NUCLEOTIDE SEQUENCE [LARGE SCALE GENOMIC DNA]</scope>
    <source>
        <strain evidence="7 8">WTL</strain>
    </source>
</reference>
<dbReference type="Pfam" id="PF05670">
    <property type="entry name" value="NFACT-R_1"/>
    <property type="match status" value="1"/>
</dbReference>
<keyword evidence="4 5" id="KW-0648">Protein biosynthesis</keyword>
<dbReference type="PANTHER" id="PTHR15239:SF6">
    <property type="entry name" value="RIBOSOME QUALITY CONTROL COMPLEX SUBUNIT NEMF"/>
    <property type="match status" value="1"/>
</dbReference>
<dbReference type="HAMAP" id="MF_00844_B">
    <property type="entry name" value="RqcH_B"/>
    <property type="match status" value="1"/>
</dbReference>
<dbReference type="GO" id="GO:0000049">
    <property type="term" value="F:tRNA binding"/>
    <property type="evidence" value="ECO:0007669"/>
    <property type="project" value="UniProtKB-UniRule"/>
</dbReference>
<dbReference type="GO" id="GO:0019843">
    <property type="term" value="F:rRNA binding"/>
    <property type="evidence" value="ECO:0007669"/>
    <property type="project" value="UniProtKB-UniRule"/>
</dbReference>
<dbReference type="Proteomes" id="UP000057158">
    <property type="component" value="Chromosome"/>
</dbReference>
<evidence type="ECO:0000313" key="8">
    <source>
        <dbReference type="Proteomes" id="UP000057158"/>
    </source>
</evidence>
<keyword evidence="1 5" id="KW-0820">tRNA-binding</keyword>
<evidence type="ECO:0000256" key="3">
    <source>
        <dbReference type="ARBA" id="ARBA00022884"/>
    </source>
</evidence>
<dbReference type="InterPro" id="IPR043682">
    <property type="entry name" value="RqcH_bacterial"/>
</dbReference>
<evidence type="ECO:0000259" key="6">
    <source>
        <dbReference type="Pfam" id="PF05670"/>
    </source>
</evidence>